<feature type="transmembrane region" description="Helical" evidence="7">
    <location>
        <begin position="393"/>
        <end position="414"/>
    </location>
</feature>
<organism evidence="9 10">
    <name type="scientific">Mytilus edulis</name>
    <name type="common">Blue mussel</name>
    <dbReference type="NCBI Taxonomy" id="6550"/>
    <lineage>
        <taxon>Eukaryota</taxon>
        <taxon>Metazoa</taxon>
        <taxon>Spiralia</taxon>
        <taxon>Lophotrochozoa</taxon>
        <taxon>Mollusca</taxon>
        <taxon>Bivalvia</taxon>
        <taxon>Autobranchia</taxon>
        <taxon>Pteriomorphia</taxon>
        <taxon>Mytilida</taxon>
        <taxon>Mytiloidea</taxon>
        <taxon>Mytilidae</taxon>
        <taxon>Mytilinae</taxon>
        <taxon>Mytilus</taxon>
    </lineage>
</organism>
<dbReference type="OrthoDB" id="3639251at2759"/>
<dbReference type="PANTHER" id="PTHR23505">
    <property type="entry name" value="SPINSTER"/>
    <property type="match status" value="1"/>
</dbReference>
<evidence type="ECO:0000256" key="2">
    <source>
        <dbReference type="ARBA" id="ARBA00022448"/>
    </source>
</evidence>
<feature type="transmembrane region" description="Helical" evidence="7">
    <location>
        <begin position="317"/>
        <end position="340"/>
    </location>
</feature>
<comment type="similarity">
    <text evidence="6">Belongs to the major facilitator superfamily. Spinster (TC 2.A.1.49) family.</text>
</comment>
<reference evidence="9" key="1">
    <citation type="submission" date="2021-03" db="EMBL/GenBank/DDBJ databases">
        <authorList>
            <person name="Bekaert M."/>
        </authorList>
    </citation>
    <scope>NUCLEOTIDE SEQUENCE</scope>
</reference>
<dbReference type="Pfam" id="PF07690">
    <property type="entry name" value="MFS_1"/>
    <property type="match status" value="1"/>
</dbReference>
<feature type="transmembrane region" description="Helical" evidence="7">
    <location>
        <begin position="195"/>
        <end position="218"/>
    </location>
</feature>
<comment type="subcellular location">
    <subcellularLocation>
        <location evidence="1">Membrane</location>
        <topology evidence="1">Multi-pass membrane protein</topology>
    </subcellularLocation>
</comment>
<evidence type="ECO:0000256" key="4">
    <source>
        <dbReference type="ARBA" id="ARBA00022989"/>
    </source>
</evidence>
<feature type="transmembrane region" description="Helical" evidence="7">
    <location>
        <begin position="170"/>
        <end position="189"/>
    </location>
</feature>
<dbReference type="CDD" id="cd17328">
    <property type="entry name" value="MFS_spinster_like"/>
    <property type="match status" value="1"/>
</dbReference>
<keyword evidence="10" id="KW-1185">Reference proteome</keyword>
<feature type="transmembrane region" description="Helical" evidence="7">
    <location>
        <begin position="456"/>
        <end position="478"/>
    </location>
</feature>
<dbReference type="InterPro" id="IPR036259">
    <property type="entry name" value="MFS_trans_sf"/>
</dbReference>
<dbReference type="InterPro" id="IPR020846">
    <property type="entry name" value="MFS_dom"/>
</dbReference>
<evidence type="ECO:0000313" key="10">
    <source>
        <dbReference type="Proteomes" id="UP000683360"/>
    </source>
</evidence>
<dbReference type="PANTHER" id="PTHR23505:SF79">
    <property type="entry name" value="PROTEIN SPINSTER"/>
    <property type="match status" value="1"/>
</dbReference>
<sequence length="541" mass="60658">MGPNLIMFPIKVTHFRNIGAMSIILISEEFHLSKIRMASIKEAVRHRGYDSIRNEDSTEKTDQRTMEKEATVAKSMAQEVHFGDQACMINSTYFTDSDLIGSNNTDIKCEAGAENLCLNIRNGNGSYVCKWDYNGQGLEYQLVAGPVFIVIYTFSGIFISFAADKYNRKVMLASCLVIWSTMTLLTGFVNSYWQIVILRFGLGIGEAGCTPFAASMIADYFPKQSRGLALGVYNWGIYIGYSMSYAFGNFISKANINNQGWRWSYFLAAIPGIAVAALLFLTVDDPPRQQSEPDKDADKEQNTMSVKYKAKRVFTRFFNPSVMLLLLASSVRNAAGYVISYNTQQYFTDLHQTKEQIGDYMSWIPIVGGIFSVTVGGLLSDVIVKRLGLYSRVIVIIISLTLAAPFAAGTLFFLPPYAYLCQIPTYLFGEMWIGITIAVLVELVPSDIRTTGIAVYLFIITNIGGNIQLLVPVIKNHIKEMHKHDIPKYPDVNALRTALYILYPGPYLYAAFIFVFVMFLMRRDQRKAEQSAYTILPDTTA</sequence>
<accession>A0A8S3Q027</accession>
<keyword evidence="4 7" id="KW-1133">Transmembrane helix</keyword>
<evidence type="ECO:0000256" key="6">
    <source>
        <dbReference type="ARBA" id="ARBA00024338"/>
    </source>
</evidence>
<dbReference type="InterPro" id="IPR011701">
    <property type="entry name" value="MFS"/>
</dbReference>
<feature type="transmembrane region" description="Helical" evidence="7">
    <location>
        <begin position="140"/>
        <end position="163"/>
    </location>
</feature>
<comment type="caution">
    <text evidence="9">The sequence shown here is derived from an EMBL/GenBank/DDBJ whole genome shotgun (WGS) entry which is preliminary data.</text>
</comment>
<proteinExistence type="inferred from homology"/>
<evidence type="ECO:0000256" key="1">
    <source>
        <dbReference type="ARBA" id="ARBA00004141"/>
    </source>
</evidence>
<evidence type="ECO:0000256" key="3">
    <source>
        <dbReference type="ARBA" id="ARBA00022692"/>
    </source>
</evidence>
<feature type="transmembrane region" description="Helical" evidence="7">
    <location>
        <begin position="263"/>
        <end position="283"/>
    </location>
</feature>
<evidence type="ECO:0000256" key="7">
    <source>
        <dbReference type="SAM" id="Phobius"/>
    </source>
</evidence>
<evidence type="ECO:0000256" key="5">
    <source>
        <dbReference type="ARBA" id="ARBA00023136"/>
    </source>
</evidence>
<dbReference type="GO" id="GO:0022857">
    <property type="term" value="F:transmembrane transporter activity"/>
    <property type="evidence" value="ECO:0007669"/>
    <property type="project" value="InterPro"/>
</dbReference>
<feature type="transmembrane region" description="Helical" evidence="7">
    <location>
        <begin position="426"/>
        <end position="444"/>
    </location>
</feature>
<dbReference type="SUPFAM" id="SSF103473">
    <property type="entry name" value="MFS general substrate transporter"/>
    <property type="match status" value="1"/>
</dbReference>
<feature type="domain" description="Major facilitator superfamily (MFS) profile" evidence="8">
    <location>
        <begin position="70"/>
        <end position="522"/>
    </location>
</feature>
<evidence type="ECO:0000259" key="8">
    <source>
        <dbReference type="PROSITE" id="PS50850"/>
    </source>
</evidence>
<keyword evidence="5 7" id="KW-0472">Membrane</keyword>
<gene>
    <name evidence="9" type="ORF">MEDL_5009</name>
</gene>
<dbReference type="GO" id="GO:0016020">
    <property type="term" value="C:membrane"/>
    <property type="evidence" value="ECO:0007669"/>
    <property type="project" value="UniProtKB-SubCell"/>
</dbReference>
<dbReference type="AlphaFoldDB" id="A0A8S3Q027"/>
<protein>
    <recommendedName>
        <fullName evidence="8">Major facilitator superfamily (MFS) profile domain-containing protein</fullName>
    </recommendedName>
</protein>
<keyword evidence="3 7" id="KW-0812">Transmembrane</keyword>
<dbReference type="PROSITE" id="PS50850">
    <property type="entry name" value="MFS"/>
    <property type="match status" value="1"/>
</dbReference>
<feature type="transmembrane region" description="Helical" evidence="7">
    <location>
        <begin position="360"/>
        <end position="384"/>
    </location>
</feature>
<dbReference type="Proteomes" id="UP000683360">
    <property type="component" value="Unassembled WGS sequence"/>
</dbReference>
<feature type="transmembrane region" description="Helical" evidence="7">
    <location>
        <begin position="230"/>
        <end position="251"/>
    </location>
</feature>
<keyword evidence="2" id="KW-0813">Transport</keyword>
<evidence type="ECO:0000313" key="9">
    <source>
        <dbReference type="EMBL" id="CAG2189666.1"/>
    </source>
</evidence>
<dbReference type="InterPro" id="IPR044770">
    <property type="entry name" value="MFS_spinster-like"/>
</dbReference>
<name>A0A8S3Q027_MYTED</name>
<feature type="transmembrane region" description="Helical" evidence="7">
    <location>
        <begin position="498"/>
        <end position="521"/>
    </location>
</feature>
<dbReference type="EMBL" id="CAJPWZ010000299">
    <property type="protein sequence ID" value="CAG2189666.1"/>
    <property type="molecule type" value="Genomic_DNA"/>
</dbReference>
<dbReference type="Gene3D" id="1.20.1250.20">
    <property type="entry name" value="MFS general substrate transporter like domains"/>
    <property type="match status" value="1"/>
</dbReference>